<feature type="binding site" evidence="6">
    <location>
        <position position="96"/>
    </location>
    <ligand>
        <name>Zn(2+)</name>
        <dbReference type="ChEBI" id="CHEBI:29105"/>
    </ligand>
</feature>
<keyword evidence="6" id="KW-0862">Zinc</keyword>
<evidence type="ECO:0000256" key="5">
    <source>
        <dbReference type="ARBA" id="ARBA00023136"/>
    </source>
</evidence>
<feature type="transmembrane region" description="Helical" evidence="7">
    <location>
        <begin position="61"/>
        <end position="78"/>
    </location>
</feature>
<dbReference type="Pfam" id="PF03006">
    <property type="entry name" value="HlyIII"/>
    <property type="match status" value="1"/>
</dbReference>
<reference evidence="8" key="1">
    <citation type="submission" date="2023-10" db="EMBL/GenBank/DDBJ databases">
        <authorList>
            <person name="Hackl T."/>
        </authorList>
    </citation>
    <scope>NUCLEOTIDE SEQUENCE</scope>
</reference>
<dbReference type="AlphaFoldDB" id="A0AAI8VJQ3"/>
<evidence type="ECO:0000256" key="3">
    <source>
        <dbReference type="ARBA" id="ARBA00022692"/>
    </source>
</evidence>
<evidence type="ECO:0000313" key="8">
    <source>
        <dbReference type="EMBL" id="CAJ2509055.1"/>
    </source>
</evidence>
<evidence type="ECO:0000256" key="2">
    <source>
        <dbReference type="ARBA" id="ARBA00007018"/>
    </source>
</evidence>
<evidence type="ECO:0000256" key="4">
    <source>
        <dbReference type="ARBA" id="ARBA00022989"/>
    </source>
</evidence>
<feature type="transmembrane region" description="Helical" evidence="7">
    <location>
        <begin position="98"/>
        <end position="118"/>
    </location>
</feature>
<sequence>IGSLSFVSIVIMLAPHFQGQKWRTFRLLTLVCTGLAGVAPFIHGIKMFGFAQMARQSGLPYYLAEGGLFLLGAVVYATRFPECTSPGRFDIYGSSHQIFHVLVVLATIVHLVGVLNAFSYNYHHRQCS</sequence>
<evidence type="ECO:0000256" key="7">
    <source>
        <dbReference type="SAM" id="Phobius"/>
    </source>
</evidence>
<dbReference type="GO" id="GO:0046872">
    <property type="term" value="F:metal ion binding"/>
    <property type="evidence" value="ECO:0007669"/>
    <property type="project" value="UniProtKB-KW"/>
</dbReference>
<proteinExistence type="inferred from homology"/>
<dbReference type="GO" id="GO:0038023">
    <property type="term" value="F:signaling receptor activity"/>
    <property type="evidence" value="ECO:0007669"/>
    <property type="project" value="TreeGrafter"/>
</dbReference>
<dbReference type="InterPro" id="IPR004254">
    <property type="entry name" value="AdipoR/HlyIII-related"/>
</dbReference>
<dbReference type="GO" id="GO:0016020">
    <property type="term" value="C:membrane"/>
    <property type="evidence" value="ECO:0007669"/>
    <property type="project" value="UniProtKB-SubCell"/>
</dbReference>
<keyword evidence="5 7" id="KW-0472">Membrane</keyword>
<keyword evidence="9" id="KW-1185">Reference proteome</keyword>
<feature type="transmembrane region" description="Helical" evidence="7">
    <location>
        <begin position="27"/>
        <end position="49"/>
    </location>
</feature>
<dbReference type="GO" id="GO:0006882">
    <property type="term" value="P:intracellular zinc ion homeostasis"/>
    <property type="evidence" value="ECO:0007669"/>
    <property type="project" value="TreeGrafter"/>
</dbReference>
<dbReference type="EMBL" id="CAUWAG010000012">
    <property type="protein sequence ID" value="CAJ2509055.1"/>
    <property type="molecule type" value="Genomic_DNA"/>
</dbReference>
<evidence type="ECO:0000313" key="9">
    <source>
        <dbReference type="Proteomes" id="UP001295740"/>
    </source>
</evidence>
<dbReference type="PANTHER" id="PTHR20855">
    <property type="entry name" value="ADIPOR/PROGESTIN RECEPTOR-RELATED"/>
    <property type="match status" value="1"/>
</dbReference>
<feature type="binding site" evidence="6">
    <location>
        <position position="100"/>
    </location>
    <ligand>
        <name>Zn(2+)</name>
        <dbReference type="ChEBI" id="CHEBI:29105"/>
    </ligand>
</feature>
<gene>
    <name evidence="8" type="ORF">KHLLAP_LOCUS9523</name>
</gene>
<organism evidence="8 9">
    <name type="scientific">Anthostomella pinea</name>
    <dbReference type="NCBI Taxonomy" id="933095"/>
    <lineage>
        <taxon>Eukaryota</taxon>
        <taxon>Fungi</taxon>
        <taxon>Dikarya</taxon>
        <taxon>Ascomycota</taxon>
        <taxon>Pezizomycotina</taxon>
        <taxon>Sordariomycetes</taxon>
        <taxon>Xylariomycetidae</taxon>
        <taxon>Xylariales</taxon>
        <taxon>Xylariaceae</taxon>
        <taxon>Anthostomella</taxon>
    </lineage>
</organism>
<keyword evidence="6" id="KW-0479">Metal-binding</keyword>
<keyword evidence="3 7" id="KW-0812">Transmembrane</keyword>
<keyword evidence="4 7" id="KW-1133">Transmembrane helix</keyword>
<feature type="non-terminal residue" evidence="8">
    <location>
        <position position="1"/>
    </location>
</feature>
<accession>A0AAI8VJQ3</accession>
<protein>
    <submittedName>
        <fullName evidence="8">Uu.00g140810.m01.CDS01</fullName>
    </submittedName>
</protein>
<comment type="subcellular location">
    <subcellularLocation>
        <location evidence="1">Membrane</location>
        <topology evidence="1">Multi-pass membrane protein</topology>
    </subcellularLocation>
</comment>
<evidence type="ECO:0000256" key="6">
    <source>
        <dbReference type="PIRSR" id="PIRSR604254-1"/>
    </source>
</evidence>
<name>A0AAI8VJQ3_9PEZI</name>
<dbReference type="Proteomes" id="UP001295740">
    <property type="component" value="Unassembled WGS sequence"/>
</dbReference>
<comment type="caution">
    <text evidence="8">The sequence shown here is derived from an EMBL/GenBank/DDBJ whole genome shotgun (WGS) entry which is preliminary data.</text>
</comment>
<evidence type="ECO:0000256" key="1">
    <source>
        <dbReference type="ARBA" id="ARBA00004141"/>
    </source>
</evidence>
<dbReference type="PANTHER" id="PTHR20855:SF52">
    <property type="entry name" value="ADIPONECTIN RECEPTOR PROTEIN"/>
    <property type="match status" value="1"/>
</dbReference>
<comment type="similarity">
    <text evidence="2">Belongs to the ADIPOR family.</text>
</comment>